<keyword evidence="3" id="KW-1185">Reference proteome</keyword>
<protein>
    <submittedName>
        <fullName evidence="2">Uncharacterized protein</fullName>
    </submittedName>
</protein>
<dbReference type="AlphaFoldDB" id="A0A1U9MDH6"/>
<evidence type="ECO:0000313" key="3">
    <source>
        <dbReference type="Proteomes" id="UP000189660"/>
    </source>
</evidence>
<organism evidence="2 3">
    <name type="scientific">Bartonella apihabitans</name>
    <dbReference type="NCBI Taxonomy" id="2750929"/>
    <lineage>
        <taxon>Bacteria</taxon>
        <taxon>Pseudomonadati</taxon>
        <taxon>Pseudomonadota</taxon>
        <taxon>Alphaproteobacteria</taxon>
        <taxon>Hyphomicrobiales</taxon>
        <taxon>Bartonellaceae</taxon>
        <taxon>Bartonella</taxon>
    </lineage>
</organism>
<evidence type="ECO:0000313" key="2">
    <source>
        <dbReference type="EMBL" id="AQT43592.1"/>
    </source>
</evidence>
<keyword evidence="1" id="KW-0732">Signal</keyword>
<gene>
    <name evidence="2" type="ORF">BBC0178_021640</name>
</gene>
<proteinExistence type="predicted"/>
<dbReference type="EMBL" id="CP015820">
    <property type="protein sequence ID" value="AQT43592.1"/>
    <property type="molecule type" value="Genomic_DNA"/>
</dbReference>
<dbReference type="Proteomes" id="UP000189660">
    <property type="component" value="Chromosome"/>
</dbReference>
<sequence>MMRFLLILSTLLFSIIPVFSQSVSDVIGHDSQNNKKSADVTVFVFAYSMLKESDKVFMPMIDEPANSMMKSCKKPSSKARQWVYMNIVQQYDHILKEVYQLEKGLSINGKVEPGPVATRMITTLSQRRDMIETARALDLSAEVVEVRMENNDALLDKALIETGDTVASSAFDTFKETNTAKIKSVPQDIEKILQDNCLKDPTGEENFLSGPAQ</sequence>
<accession>A0A1U9MDH6</accession>
<feature type="signal peptide" evidence="1">
    <location>
        <begin position="1"/>
        <end position="20"/>
    </location>
</feature>
<evidence type="ECO:0000256" key="1">
    <source>
        <dbReference type="SAM" id="SignalP"/>
    </source>
</evidence>
<dbReference type="RefSeq" id="WP_078040176.1">
    <property type="nucleotide sequence ID" value="NZ_CP015820.1"/>
</dbReference>
<feature type="chain" id="PRO_5012369206" evidence="1">
    <location>
        <begin position="21"/>
        <end position="213"/>
    </location>
</feature>
<reference evidence="2 3" key="1">
    <citation type="submission" date="2016-11" db="EMBL/GenBank/DDBJ databases">
        <title>Comparative genomics of Bartonella apis.</title>
        <authorList>
            <person name="Engel P."/>
        </authorList>
    </citation>
    <scope>NUCLEOTIDE SEQUENCE [LARGE SCALE GENOMIC DNA]</scope>
    <source>
        <strain evidence="2 3">BBC0178</strain>
    </source>
</reference>
<dbReference type="OrthoDB" id="7923203at2"/>
<dbReference type="KEGG" id="bapa:BBC0178_021640"/>
<name>A0A1U9MDH6_9HYPH</name>